<dbReference type="RefSeq" id="WP_080172989.1">
    <property type="nucleotide sequence ID" value="NZ_AP024854.1"/>
</dbReference>
<evidence type="ECO:0000313" key="3">
    <source>
        <dbReference type="Proteomes" id="UP000191116"/>
    </source>
</evidence>
<protein>
    <recommendedName>
        <fullName evidence="4">Lipoprotein</fullName>
    </recommendedName>
</protein>
<sequence length="157" mass="17591">MLNRNTVLSSFLLSLCLAAPTAFAGTTQHNSYQALPAQNEIMTKTDFGNQTYIFHFTNRGQRLSSIDFFDHMETQATACQNWLYVPVFSNLNVADEIVLRVNTRYDPTTHNCTAHAYAGNNADNMDKVLTFFQKKEYVDIAGFNLSANGFTTAIEAL</sequence>
<gene>
    <name evidence="2" type="ORF">CZ814_00181</name>
</gene>
<feature type="signal peptide" evidence="1">
    <location>
        <begin position="1"/>
        <end position="24"/>
    </location>
</feature>
<reference evidence="2 3" key="1">
    <citation type="submission" date="2017-02" db="EMBL/GenBank/DDBJ databases">
        <authorList>
            <person name="Peterson S.W."/>
        </authorList>
    </citation>
    <scope>NUCLEOTIDE SEQUENCE [LARGE SCALE GENOMIC DNA]</scope>
    <source>
        <strain evidence="2 3">CECT 9189</strain>
    </source>
</reference>
<feature type="chain" id="PRO_5012006992" description="Lipoprotein" evidence="1">
    <location>
        <begin position="25"/>
        <end position="157"/>
    </location>
</feature>
<evidence type="ECO:0000313" key="2">
    <source>
        <dbReference type="EMBL" id="SJZ40152.1"/>
    </source>
</evidence>
<name>A0A1T4KCK5_9GAMM</name>
<dbReference type="EMBL" id="FUWP01000001">
    <property type="protein sequence ID" value="SJZ40152.1"/>
    <property type="molecule type" value="Genomic_DNA"/>
</dbReference>
<proteinExistence type="predicted"/>
<dbReference type="AlphaFoldDB" id="A0A1T4KCK5"/>
<keyword evidence="1" id="KW-0732">Signal</keyword>
<evidence type="ECO:0000256" key="1">
    <source>
        <dbReference type="SAM" id="SignalP"/>
    </source>
</evidence>
<dbReference type="Proteomes" id="UP000191116">
    <property type="component" value="Unassembled WGS sequence"/>
</dbReference>
<dbReference type="OrthoDB" id="5821403at2"/>
<accession>A0A1T4KCK5</accession>
<organism evidence="2 3">
    <name type="scientific">Photobacterium toruni</name>
    <dbReference type="NCBI Taxonomy" id="1935446"/>
    <lineage>
        <taxon>Bacteria</taxon>
        <taxon>Pseudomonadati</taxon>
        <taxon>Pseudomonadota</taxon>
        <taxon>Gammaproteobacteria</taxon>
        <taxon>Vibrionales</taxon>
        <taxon>Vibrionaceae</taxon>
        <taxon>Photobacterium</taxon>
    </lineage>
</organism>
<evidence type="ECO:0008006" key="4">
    <source>
        <dbReference type="Google" id="ProtNLM"/>
    </source>
</evidence>